<evidence type="ECO:0000256" key="1">
    <source>
        <dbReference type="SAM" id="Phobius"/>
    </source>
</evidence>
<comment type="caution">
    <text evidence="2">The sequence shown here is derived from an EMBL/GenBank/DDBJ whole genome shotgun (WGS) entry which is preliminary data.</text>
</comment>
<keyword evidence="3" id="KW-1185">Reference proteome</keyword>
<dbReference type="AlphaFoldDB" id="A0A916Z8E5"/>
<name>A0A916Z8E5_9SPHN</name>
<dbReference type="Proteomes" id="UP000612349">
    <property type="component" value="Unassembled WGS sequence"/>
</dbReference>
<organism evidence="2 3">
    <name type="scientific">Croceicoccus mobilis</name>
    <dbReference type="NCBI Taxonomy" id="1703339"/>
    <lineage>
        <taxon>Bacteria</taxon>
        <taxon>Pseudomonadati</taxon>
        <taxon>Pseudomonadota</taxon>
        <taxon>Alphaproteobacteria</taxon>
        <taxon>Sphingomonadales</taxon>
        <taxon>Erythrobacteraceae</taxon>
        <taxon>Croceicoccus</taxon>
    </lineage>
</organism>
<reference evidence="2" key="2">
    <citation type="submission" date="2020-09" db="EMBL/GenBank/DDBJ databases">
        <authorList>
            <person name="Sun Q."/>
            <person name="Zhou Y."/>
        </authorList>
    </citation>
    <scope>NUCLEOTIDE SEQUENCE</scope>
    <source>
        <strain evidence="2">CGMCC 1.15360</strain>
    </source>
</reference>
<keyword evidence="1" id="KW-1133">Transmembrane helix</keyword>
<protein>
    <recommendedName>
        <fullName evidence="4">Caa(3)-type oxidase subunit IV</fullName>
    </recommendedName>
</protein>
<sequence>MTGRRGIALTWSVLLMLGFASLSLNGIVAGVRWNFAAVIAVAAAKAIIVAWVFMNIGMAPRGWRIGFAAVIAAIASLVAILHMAT</sequence>
<dbReference type="EMBL" id="BMIP01000010">
    <property type="protein sequence ID" value="GGD81330.1"/>
    <property type="molecule type" value="Genomic_DNA"/>
</dbReference>
<reference evidence="2" key="1">
    <citation type="journal article" date="2014" name="Int. J. Syst. Evol. Microbiol.">
        <title>Complete genome sequence of Corynebacterium casei LMG S-19264T (=DSM 44701T), isolated from a smear-ripened cheese.</title>
        <authorList>
            <consortium name="US DOE Joint Genome Institute (JGI-PGF)"/>
            <person name="Walter F."/>
            <person name="Albersmeier A."/>
            <person name="Kalinowski J."/>
            <person name="Ruckert C."/>
        </authorList>
    </citation>
    <scope>NUCLEOTIDE SEQUENCE</scope>
    <source>
        <strain evidence="2">CGMCC 1.15360</strain>
    </source>
</reference>
<accession>A0A916Z8E5</accession>
<proteinExistence type="predicted"/>
<feature type="transmembrane region" description="Helical" evidence="1">
    <location>
        <begin position="35"/>
        <end position="53"/>
    </location>
</feature>
<keyword evidence="1" id="KW-0812">Transmembrane</keyword>
<evidence type="ECO:0000313" key="3">
    <source>
        <dbReference type="Proteomes" id="UP000612349"/>
    </source>
</evidence>
<dbReference type="RefSeq" id="WP_066774872.1">
    <property type="nucleotide sequence ID" value="NZ_BMIP01000010.1"/>
</dbReference>
<keyword evidence="1" id="KW-0472">Membrane</keyword>
<evidence type="ECO:0000313" key="2">
    <source>
        <dbReference type="EMBL" id="GGD81330.1"/>
    </source>
</evidence>
<evidence type="ECO:0008006" key="4">
    <source>
        <dbReference type="Google" id="ProtNLM"/>
    </source>
</evidence>
<gene>
    <name evidence="2" type="ORF">GCM10010990_34080</name>
</gene>
<feature type="transmembrane region" description="Helical" evidence="1">
    <location>
        <begin position="65"/>
        <end position="84"/>
    </location>
</feature>